<evidence type="ECO:0000313" key="7">
    <source>
        <dbReference type="EMBL" id="KAA6440360.1"/>
    </source>
</evidence>
<evidence type="ECO:0000256" key="4">
    <source>
        <dbReference type="ARBA" id="ARBA00023163"/>
    </source>
</evidence>
<evidence type="ECO:0000259" key="5">
    <source>
        <dbReference type="Pfam" id="PF04542"/>
    </source>
</evidence>
<dbReference type="InterPro" id="IPR013325">
    <property type="entry name" value="RNA_pol_sigma_r2"/>
</dbReference>
<dbReference type="NCBIfam" id="TIGR02985">
    <property type="entry name" value="Sig70_bacteroi1"/>
    <property type="match status" value="1"/>
</dbReference>
<dbReference type="Gene3D" id="1.10.1740.10">
    <property type="match status" value="1"/>
</dbReference>
<dbReference type="Proteomes" id="UP000323994">
    <property type="component" value="Unassembled WGS sequence"/>
</dbReference>
<keyword evidence="8" id="KW-1185">Reference proteome</keyword>
<keyword evidence="3" id="KW-0731">Sigma factor</keyword>
<dbReference type="InterPro" id="IPR036388">
    <property type="entry name" value="WH-like_DNA-bd_sf"/>
</dbReference>
<dbReference type="InterPro" id="IPR013324">
    <property type="entry name" value="RNA_pol_sigma_r3/r4-like"/>
</dbReference>
<evidence type="ECO:0000256" key="1">
    <source>
        <dbReference type="ARBA" id="ARBA00010641"/>
    </source>
</evidence>
<keyword evidence="2" id="KW-0805">Transcription regulation</keyword>
<dbReference type="SUPFAM" id="SSF88946">
    <property type="entry name" value="Sigma2 domain of RNA polymerase sigma factors"/>
    <property type="match status" value="1"/>
</dbReference>
<feature type="domain" description="RNA polymerase sigma-70 region 2" evidence="5">
    <location>
        <begin position="15"/>
        <end position="78"/>
    </location>
</feature>
<organism evidence="7 8">
    <name type="scientific">Dyadobacter flavalbus</name>
    <dbReference type="NCBI Taxonomy" id="2579942"/>
    <lineage>
        <taxon>Bacteria</taxon>
        <taxon>Pseudomonadati</taxon>
        <taxon>Bacteroidota</taxon>
        <taxon>Cytophagia</taxon>
        <taxon>Cytophagales</taxon>
        <taxon>Spirosomataceae</taxon>
        <taxon>Dyadobacter</taxon>
    </lineage>
</organism>
<sequence>MSKQDILIKAIAQAFHEHYEALHRYAYTILRENETAKDVVQKVFLSLLERTDKLEIKISLQSYLFRSVYNHCINHRNRTPKFVDLDQVSDEFSSGRNSINQVEVNEVQKQISAAIEKLPPQCKIVFLKNREEEKTYSQVASEMGIAVKTVEAQMTKALKILRIELAEFLSCLVTMINLFN</sequence>
<dbReference type="InterPro" id="IPR014284">
    <property type="entry name" value="RNA_pol_sigma-70_dom"/>
</dbReference>
<accession>A0A5M8QZ83</accession>
<dbReference type="PANTHER" id="PTHR43133">
    <property type="entry name" value="RNA POLYMERASE ECF-TYPE SIGMA FACTO"/>
    <property type="match status" value="1"/>
</dbReference>
<dbReference type="GO" id="GO:0003677">
    <property type="term" value="F:DNA binding"/>
    <property type="evidence" value="ECO:0007669"/>
    <property type="project" value="InterPro"/>
</dbReference>
<evidence type="ECO:0000313" key="8">
    <source>
        <dbReference type="Proteomes" id="UP000323994"/>
    </source>
</evidence>
<dbReference type="InterPro" id="IPR039425">
    <property type="entry name" value="RNA_pol_sigma-70-like"/>
</dbReference>
<reference evidence="7 8" key="1">
    <citation type="submission" date="2019-05" db="EMBL/GenBank/DDBJ databases">
        <authorList>
            <person name="Qu J.-H."/>
        </authorList>
    </citation>
    <scope>NUCLEOTIDE SEQUENCE [LARGE SCALE GENOMIC DNA]</scope>
    <source>
        <strain evidence="7 8">NS28</strain>
    </source>
</reference>
<dbReference type="NCBIfam" id="TIGR02937">
    <property type="entry name" value="sigma70-ECF"/>
    <property type="match status" value="1"/>
</dbReference>
<evidence type="ECO:0000256" key="3">
    <source>
        <dbReference type="ARBA" id="ARBA00023082"/>
    </source>
</evidence>
<dbReference type="InterPro" id="IPR013249">
    <property type="entry name" value="RNA_pol_sigma70_r4_t2"/>
</dbReference>
<dbReference type="RefSeq" id="WP_139011373.1">
    <property type="nucleotide sequence ID" value="NZ_VBSN01000027.1"/>
</dbReference>
<dbReference type="SUPFAM" id="SSF88659">
    <property type="entry name" value="Sigma3 and sigma4 domains of RNA polymerase sigma factors"/>
    <property type="match status" value="1"/>
</dbReference>
<dbReference type="Pfam" id="PF08281">
    <property type="entry name" value="Sigma70_r4_2"/>
    <property type="match status" value="1"/>
</dbReference>
<dbReference type="GO" id="GO:0006352">
    <property type="term" value="P:DNA-templated transcription initiation"/>
    <property type="evidence" value="ECO:0007669"/>
    <property type="project" value="InterPro"/>
</dbReference>
<proteinExistence type="inferred from homology"/>
<dbReference type="EMBL" id="VBSN01000027">
    <property type="protein sequence ID" value="KAA6440360.1"/>
    <property type="molecule type" value="Genomic_DNA"/>
</dbReference>
<keyword evidence="4" id="KW-0804">Transcription</keyword>
<evidence type="ECO:0000256" key="2">
    <source>
        <dbReference type="ARBA" id="ARBA00023015"/>
    </source>
</evidence>
<evidence type="ECO:0000259" key="6">
    <source>
        <dbReference type="Pfam" id="PF08281"/>
    </source>
</evidence>
<dbReference type="PANTHER" id="PTHR43133:SF46">
    <property type="entry name" value="RNA POLYMERASE SIGMA-70 FACTOR ECF SUBFAMILY"/>
    <property type="match status" value="1"/>
</dbReference>
<dbReference type="Pfam" id="PF04542">
    <property type="entry name" value="Sigma70_r2"/>
    <property type="match status" value="1"/>
</dbReference>
<name>A0A5M8QZ83_9BACT</name>
<comment type="caution">
    <text evidence="7">The sequence shown here is derived from an EMBL/GenBank/DDBJ whole genome shotgun (WGS) entry which is preliminary data.</text>
</comment>
<dbReference type="InterPro" id="IPR014327">
    <property type="entry name" value="RNA_pol_sigma70_bacteroid"/>
</dbReference>
<dbReference type="Gene3D" id="1.10.10.10">
    <property type="entry name" value="Winged helix-like DNA-binding domain superfamily/Winged helix DNA-binding domain"/>
    <property type="match status" value="1"/>
</dbReference>
<protein>
    <submittedName>
        <fullName evidence="7">RNA polymerase sigma-70 factor</fullName>
    </submittedName>
</protein>
<dbReference type="AlphaFoldDB" id="A0A5M8QZ83"/>
<dbReference type="InterPro" id="IPR007627">
    <property type="entry name" value="RNA_pol_sigma70_r2"/>
</dbReference>
<gene>
    <name evidence="7" type="ORF">FEM33_07075</name>
</gene>
<dbReference type="OrthoDB" id="1524077at2"/>
<feature type="domain" description="RNA polymerase sigma factor 70 region 4 type 2" evidence="6">
    <location>
        <begin position="110"/>
        <end position="160"/>
    </location>
</feature>
<comment type="similarity">
    <text evidence="1">Belongs to the sigma-70 factor family. ECF subfamily.</text>
</comment>
<dbReference type="GO" id="GO:0016987">
    <property type="term" value="F:sigma factor activity"/>
    <property type="evidence" value="ECO:0007669"/>
    <property type="project" value="UniProtKB-KW"/>
</dbReference>